<keyword evidence="4 5" id="KW-0694">RNA-binding</keyword>
<dbReference type="GO" id="GO:0004654">
    <property type="term" value="F:polyribonucleotide nucleotidyltransferase activity"/>
    <property type="evidence" value="ECO:0007669"/>
    <property type="project" value="UniProtKB-UniRule"/>
</dbReference>
<dbReference type="PROSITE" id="PS50126">
    <property type="entry name" value="S1"/>
    <property type="match status" value="1"/>
</dbReference>
<dbReference type="SUPFAM" id="SSF54791">
    <property type="entry name" value="Eukaryotic type KH-domain (KH-domain type I)"/>
    <property type="match status" value="1"/>
</dbReference>
<dbReference type="CDD" id="cd11363">
    <property type="entry name" value="RNase_PH_PNPase_1"/>
    <property type="match status" value="1"/>
</dbReference>
<evidence type="ECO:0000256" key="5">
    <source>
        <dbReference type="HAMAP-Rule" id="MF_01595"/>
    </source>
</evidence>
<gene>
    <name evidence="5" type="primary">pnp</name>
    <name evidence="8" type="ORF">COV02_02650</name>
</gene>
<comment type="cofactor">
    <cofactor evidence="5">
        <name>Mg(2+)</name>
        <dbReference type="ChEBI" id="CHEBI:18420"/>
    </cofactor>
</comment>
<feature type="compositionally biased region" description="Basic and acidic residues" evidence="6">
    <location>
        <begin position="713"/>
        <end position="724"/>
    </location>
</feature>
<dbReference type="GO" id="GO:0000175">
    <property type="term" value="F:3'-5'-RNA exonuclease activity"/>
    <property type="evidence" value="ECO:0007669"/>
    <property type="project" value="TreeGrafter"/>
</dbReference>
<comment type="caution">
    <text evidence="8">The sequence shown here is derived from an EMBL/GenBank/DDBJ whole genome shotgun (WGS) entry which is preliminary data.</text>
</comment>
<keyword evidence="5" id="KW-0963">Cytoplasm</keyword>
<dbReference type="SUPFAM" id="SSF50249">
    <property type="entry name" value="Nucleic acid-binding proteins"/>
    <property type="match status" value="1"/>
</dbReference>
<dbReference type="Pfam" id="PF01138">
    <property type="entry name" value="RNase_PH"/>
    <property type="match status" value="2"/>
</dbReference>
<dbReference type="EC" id="2.7.7.8" evidence="5"/>
<dbReference type="Gene3D" id="3.30.1370.10">
    <property type="entry name" value="K Homology domain, type 1"/>
    <property type="match status" value="1"/>
</dbReference>
<dbReference type="InterPro" id="IPR004087">
    <property type="entry name" value="KH_dom"/>
</dbReference>
<dbReference type="InterPro" id="IPR036345">
    <property type="entry name" value="ExoRNase_PH_dom2_sf"/>
</dbReference>
<keyword evidence="3 5" id="KW-0548">Nucleotidyltransferase</keyword>
<feature type="binding site" evidence="5">
    <location>
        <position position="493"/>
    </location>
    <ligand>
        <name>Mg(2+)</name>
        <dbReference type="ChEBI" id="CHEBI:18420"/>
    </ligand>
</feature>
<dbReference type="Proteomes" id="UP000230959">
    <property type="component" value="Unassembled WGS sequence"/>
</dbReference>
<dbReference type="PANTHER" id="PTHR11252:SF0">
    <property type="entry name" value="POLYRIBONUCLEOTIDE NUCLEOTIDYLTRANSFERASE 1, MITOCHONDRIAL"/>
    <property type="match status" value="1"/>
</dbReference>
<dbReference type="HAMAP" id="MF_01595">
    <property type="entry name" value="PNPase"/>
    <property type="match status" value="1"/>
</dbReference>
<name>A0A2M8L9W6_9BACT</name>
<dbReference type="InterPro" id="IPR003029">
    <property type="entry name" value="S1_domain"/>
</dbReference>
<evidence type="ECO:0000313" key="8">
    <source>
        <dbReference type="EMBL" id="PJE73427.1"/>
    </source>
</evidence>
<dbReference type="SMART" id="SM00316">
    <property type="entry name" value="S1"/>
    <property type="match status" value="1"/>
</dbReference>
<evidence type="ECO:0000256" key="6">
    <source>
        <dbReference type="SAM" id="MobiDB-lite"/>
    </source>
</evidence>
<dbReference type="GO" id="GO:0003729">
    <property type="term" value="F:mRNA binding"/>
    <property type="evidence" value="ECO:0007669"/>
    <property type="project" value="UniProtKB-ARBA"/>
</dbReference>
<keyword evidence="2 5" id="KW-0808">Transferase</keyword>
<dbReference type="Gene3D" id="3.30.230.70">
    <property type="entry name" value="GHMP Kinase, N-terminal domain"/>
    <property type="match status" value="2"/>
</dbReference>
<dbReference type="InterPro" id="IPR012340">
    <property type="entry name" value="NA-bd_OB-fold"/>
</dbReference>
<dbReference type="EMBL" id="PFER01000039">
    <property type="protein sequence ID" value="PJE73427.1"/>
    <property type="molecule type" value="Genomic_DNA"/>
</dbReference>
<proteinExistence type="inferred from homology"/>
<dbReference type="SMART" id="SM00322">
    <property type="entry name" value="KH"/>
    <property type="match status" value="1"/>
</dbReference>
<dbReference type="SUPFAM" id="SSF54211">
    <property type="entry name" value="Ribosomal protein S5 domain 2-like"/>
    <property type="match status" value="2"/>
</dbReference>
<dbReference type="FunFam" id="3.30.1370.10:FF:000001">
    <property type="entry name" value="Polyribonucleotide nucleotidyltransferase"/>
    <property type="match status" value="1"/>
</dbReference>
<feature type="region of interest" description="Disordered" evidence="6">
    <location>
        <begin position="691"/>
        <end position="733"/>
    </location>
</feature>
<evidence type="ECO:0000313" key="9">
    <source>
        <dbReference type="Proteomes" id="UP000230959"/>
    </source>
</evidence>
<evidence type="ECO:0000259" key="7">
    <source>
        <dbReference type="PROSITE" id="PS50126"/>
    </source>
</evidence>
<dbReference type="CDD" id="cd02393">
    <property type="entry name" value="KH-I_PNPase"/>
    <property type="match status" value="1"/>
</dbReference>
<dbReference type="NCBIfam" id="TIGR03591">
    <property type="entry name" value="polynuc_phos"/>
    <property type="match status" value="1"/>
</dbReference>
<dbReference type="InterPro" id="IPR001247">
    <property type="entry name" value="ExoRNase_PH_dom1"/>
</dbReference>
<dbReference type="Pfam" id="PF00575">
    <property type="entry name" value="S1"/>
    <property type="match status" value="1"/>
</dbReference>
<evidence type="ECO:0000256" key="2">
    <source>
        <dbReference type="ARBA" id="ARBA00022679"/>
    </source>
</evidence>
<dbReference type="GO" id="GO:0000287">
    <property type="term" value="F:magnesium ion binding"/>
    <property type="evidence" value="ECO:0007669"/>
    <property type="project" value="UniProtKB-UniRule"/>
</dbReference>
<feature type="domain" description="S1 motif" evidence="7">
    <location>
        <begin position="623"/>
        <end position="691"/>
    </location>
</feature>
<dbReference type="PROSITE" id="PS50084">
    <property type="entry name" value="KH_TYPE_1"/>
    <property type="match status" value="1"/>
</dbReference>
<dbReference type="GO" id="GO:0005829">
    <property type="term" value="C:cytosol"/>
    <property type="evidence" value="ECO:0007669"/>
    <property type="project" value="TreeGrafter"/>
</dbReference>
<dbReference type="FunFam" id="2.40.50.140:FF:000051">
    <property type="entry name" value="RNA-binding transcriptional accessory protein"/>
    <property type="match status" value="1"/>
</dbReference>
<feature type="binding site" evidence="5">
    <location>
        <position position="487"/>
    </location>
    <ligand>
        <name>Mg(2+)</name>
        <dbReference type="ChEBI" id="CHEBI:18420"/>
    </ligand>
</feature>
<comment type="catalytic activity">
    <reaction evidence="5">
        <text>RNA(n+1) + phosphate = RNA(n) + a ribonucleoside 5'-diphosphate</text>
        <dbReference type="Rhea" id="RHEA:22096"/>
        <dbReference type="Rhea" id="RHEA-COMP:14527"/>
        <dbReference type="Rhea" id="RHEA-COMP:17342"/>
        <dbReference type="ChEBI" id="CHEBI:43474"/>
        <dbReference type="ChEBI" id="CHEBI:57930"/>
        <dbReference type="ChEBI" id="CHEBI:140395"/>
        <dbReference type="EC" id="2.7.7.8"/>
    </reaction>
</comment>
<accession>A0A2M8L9W6</accession>
<dbReference type="InterPro" id="IPR027408">
    <property type="entry name" value="PNPase/RNase_PH_dom_sf"/>
</dbReference>
<comment type="function">
    <text evidence="5">Involved in mRNA degradation. Catalyzes the phosphorolysis of single-stranded polyribonucleotides processively in the 3'- to 5'-direction.</text>
</comment>
<dbReference type="NCBIfam" id="NF008805">
    <property type="entry name" value="PRK11824.1"/>
    <property type="match status" value="1"/>
</dbReference>
<dbReference type="SUPFAM" id="SSF55666">
    <property type="entry name" value="Ribonuclease PH domain 2-like"/>
    <property type="match status" value="2"/>
</dbReference>
<organism evidence="8 9">
    <name type="scientific">Candidatus Terrybacteria bacterium CG10_big_fil_rev_8_21_14_0_10_41_10</name>
    <dbReference type="NCBI Taxonomy" id="1975026"/>
    <lineage>
        <taxon>Bacteria</taxon>
        <taxon>Candidatus Terryibacteriota</taxon>
    </lineage>
</organism>
<reference evidence="9" key="1">
    <citation type="submission" date="2017-09" db="EMBL/GenBank/DDBJ databases">
        <title>Depth-based differentiation of microbial function through sediment-hosted aquifers and enrichment of novel symbionts in the deep terrestrial subsurface.</title>
        <authorList>
            <person name="Probst A.J."/>
            <person name="Ladd B."/>
            <person name="Jarett J.K."/>
            <person name="Geller-Mcgrath D.E."/>
            <person name="Sieber C.M.K."/>
            <person name="Emerson J.B."/>
            <person name="Anantharaman K."/>
            <person name="Thomas B.C."/>
            <person name="Malmstrom R."/>
            <person name="Stieglmeier M."/>
            <person name="Klingl A."/>
            <person name="Woyke T."/>
            <person name="Ryan C.M."/>
            <person name="Banfield J.F."/>
        </authorList>
    </citation>
    <scope>NUCLEOTIDE SEQUENCE [LARGE SCALE GENOMIC DNA]</scope>
</reference>
<dbReference type="InterPro" id="IPR015847">
    <property type="entry name" value="ExoRNase_PH_dom2"/>
</dbReference>
<dbReference type="InterPro" id="IPR004088">
    <property type="entry name" value="KH_dom_type_1"/>
</dbReference>
<comment type="similarity">
    <text evidence="1 5">Belongs to the polyribonucleotide nucleotidyltransferase family.</text>
</comment>
<sequence>MQIKKYETEYGGKKLKVEVSDLANQANGSVLVRYGETAVFATAVISSKKREEIDFFPLVVDYEERLYAAGKISGSRFIKREGRPSEEAVLTGRIIDRTIRPLFDNKIRNEVQVVVTTLSVDGENDTDVPAIIGASLALGISDIPWDGPIGTARVGRIDGKFVINPTYTERENSDLDSVVCGKDGHINMVEAGAKELPEEVVAESFDAAMKEIAAIEDFQKKIILEIGKEKIKIETKDAPQEMKDFFANNFKAKLEEAIYSQDNIGKKSNTGSLKDEWMILAKDKFPETQPSLAANVFEESVDKLVHDKAIDEGKRPDGRAINELRKVYAGVNYLPAIHGSSVFYRGETHILSTVTLGGPGDAQLIDGMEVETTKHFMHHYNFPPFSVGETGRMGSPGRREIGHGALVERALLAVVPLKENFPYTIRIVSESMASNGSTSQGSVCASTLALMDAGVPIKNPVAGVSVGLMMRNDSEYKIITDIQGFEDHFGDMDFKCAGSKEGLTAIQLDIKLGGIPVKVLKEALGQAKEARDKIMEVMLAAIPEPRKELSPTAPRIITMKINPDKIREVIGPGGKMINSIIEKTGANIDIEQDGSIFITGKNLSEADAAKNIIEDLTHDYQPGEIVEGSITRLFDFGAMMDVGYGQEGLVHISELAPFRVNKVTDVVKEGDIVKAKVIVIDEKGRINLSMKQLDPNYKPEDEQRNGPNGFGRDNNHRNNGGERSNHKRFGGGR</sequence>
<dbReference type="InterPro" id="IPR036612">
    <property type="entry name" value="KH_dom_type_1_sf"/>
</dbReference>
<dbReference type="InterPro" id="IPR012162">
    <property type="entry name" value="PNPase"/>
</dbReference>
<keyword evidence="5" id="KW-0479">Metal-binding</keyword>
<evidence type="ECO:0000256" key="4">
    <source>
        <dbReference type="ARBA" id="ARBA00022884"/>
    </source>
</evidence>
<dbReference type="GO" id="GO:0006402">
    <property type="term" value="P:mRNA catabolic process"/>
    <property type="evidence" value="ECO:0007669"/>
    <property type="project" value="UniProtKB-UniRule"/>
</dbReference>
<comment type="subcellular location">
    <subcellularLocation>
        <location evidence="5">Cytoplasm</location>
    </subcellularLocation>
</comment>
<evidence type="ECO:0000256" key="1">
    <source>
        <dbReference type="ARBA" id="ARBA00007404"/>
    </source>
</evidence>
<dbReference type="Gene3D" id="2.40.50.140">
    <property type="entry name" value="Nucleic acid-binding proteins"/>
    <property type="match status" value="1"/>
</dbReference>
<keyword evidence="5" id="KW-0460">Magnesium</keyword>
<dbReference type="CDD" id="cd11364">
    <property type="entry name" value="RNase_PH_PNPase_2"/>
    <property type="match status" value="1"/>
</dbReference>
<dbReference type="PIRSF" id="PIRSF005499">
    <property type="entry name" value="PNPase"/>
    <property type="match status" value="1"/>
</dbReference>
<dbReference type="Pfam" id="PF03725">
    <property type="entry name" value="RNase_PH_C"/>
    <property type="match status" value="1"/>
</dbReference>
<dbReference type="PANTHER" id="PTHR11252">
    <property type="entry name" value="POLYRIBONUCLEOTIDE NUCLEOTIDYLTRANSFERASE"/>
    <property type="match status" value="1"/>
</dbReference>
<dbReference type="AlphaFoldDB" id="A0A2M8L9W6"/>
<dbReference type="InterPro" id="IPR020568">
    <property type="entry name" value="Ribosomal_Su5_D2-typ_SF"/>
</dbReference>
<protein>
    <recommendedName>
        <fullName evidence="5">Polyribonucleotide nucleotidyltransferase</fullName>
        <ecNumber evidence="5">2.7.7.8</ecNumber>
    </recommendedName>
    <alternativeName>
        <fullName evidence="5">Polynucleotide phosphorylase</fullName>
        <shortName evidence="5">PNPase</shortName>
    </alternativeName>
</protein>
<dbReference type="FunFam" id="3.30.230.70:FF:000001">
    <property type="entry name" value="Polyribonucleotide nucleotidyltransferase"/>
    <property type="match status" value="1"/>
</dbReference>
<evidence type="ECO:0000256" key="3">
    <source>
        <dbReference type="ARBA" id="ARBA00022695"/>
    </source>
</evidence>
<dbReference type="Pfam" id="PF00013">
    <property type="entry name" value="KH_1"/>
    <property type="match status" value="1"/>
</dbReference>